<dbReference type="GO" id="GO:0004674">
    <property type="term" value="F:protein serine/threonine kinase activity"/>
    <property type="evidence" value="ECO:0007669"/>
    <property type="project" value="UniProtKB-KW"/>
</dbReference>
<keyword evidence="8 17" id="KW-0418">Kinase</keyword>
<dbReference type="SMART" id="SM00146">
    <property type="entry name" value="PI3Kc"/>
    <property type="match status" value="1"/>
</dbReference>
<sequence length="1916" mass="220332">MENQVLRFLQLLHSPDENVRLLMVKTLKQLFTHISSFHQPEMPQCWLHFLRDPSMSVRTSFAFYAKYLVFNPKWMEEKQSESETLLDEHIPLSQKDKRQLTQSIPLLSYCIEEMTKVVYESLATGDRGLQHTIIFTVRSLGSVPLDCVLLPTLANLLVFIAHPSSLVLPVAKLSVGEIAEAHNVRPYDIYIRFKKEICGLIVNFVVLNHHIGGLSFGTSVQRIVRALGFTSFREFLQKDSHHIIPYLVPAIVKNPGTSQLLNDIGRTLMVDTKTLIEETFQHVYPHIYLYENEETLSTCIKYMEDFTGVRVKDLKKRSFKVIHNELLLHYECQKERVLDALRDLAKDDPDYAVPDHRMSLEQIADYLQPRFLGVLVFFDSKLVTKKVAESVKKKALSSLPEIIRLMGPKHITPVRFKVLATLRTALKLNYSNFPDLNVAAWDAFVHSVEVIHLGPLLSTIFVSLLPLLDDFTVEIGRIFSFLIIENNEALQHFFKELYFVEPNEAIVDIYKEIQAVINENGPPTFMDRLAIITSSIKHDNVDVGLYGLQHLSYLLRTEKELFQACIGDKDHVDPIIREVMDALLMGCRDEDENIRLACADCIGAVGAVDPGHLSWRELQSEKEALPLGADVDEFAVLALNHLARSFQQCRDTQTMDAFSLAMQELLKLFKISPDEKSPRKRIWDSFPRDVQEIMAPLLSSYYKNSVGQNVQMPHPIIGSKYGLTLSDWACNWTFMVLESVTAPFIQAVFEACTISLKRDLQTLLFFMPYILLHAVRSASPVNLNCFLEEMMAVVDTSSHVPQSSPDDERPSFAIPVSGNGTVSVEGLTVDTRTMCAKTVFTLIDFLWRFMREWISAHYLSSTQKDDPVYNTVKAFVSKLSALKIAESNFECGEYTRALMYLEMFIRENPQQFQDQLWLFMKIYARLNEPDAVHGIMATRGQEPSLEELIIAHEVTGQLQDAVACYERMAQDERKGPDFYKGMVQCYLGLDQPITALRIAQGIVSERPEMAAVMQEFEAEAFWRLQMFDDLGSLLSSPDIAESKSWGVQTGRALLHFQAGRSSLLYKHLRCVRKELVEGLGMVSLETGSYQEEFQNIIRLHILHEIERAEETVQAMLMVASNEQHCMSLAEQLMGEWEARLMNVEQFSRTKEPILSMQRTVLVLAKSLIEEKLPEVAKYLDKEVGKCWLQSAITARKDGLYQQAYTYMLNAEKFQLKELFVEKAKLYWEKGEQDPAFFTLRRGLEEHFPNVENPDCSSNITRRDDTKICAEAKLLLATYNDETVNVDMDVNICNYKQAVDACRQWEKSSVCLAQYYDRVLGVMAEEERNSRGGEIQVNMVNFYGKSLRYGCSYIYQSMPRMLSIWLDFGTSLSEMEKDRDRTREKLEIMTNMKKNLDKMTKIIDQLMEELPPYMFLTAFSQLVSRLCHPHPDVFRHLKTIIVYMLLVYSQQSLWMLMPVYKSSSAFRVKRCEEVLNDPVFRNTMNMKLLSDFTRLTEKLIELTEKPIGVDVRNITVSTLVSSLPRLLKAPDFSDIMMPCQQFTIIQLPADDNRLFGHNPFPVKQVYIKDICDELAVLPSLQKPRRISFVGSDGNRYMMMCKAKDDLRKDFRFMEFNNVVNRYLRKDPESRQRGLYIRTYHVVPLNEECGIVEWVPKLVAYRNILIRLYKEAGIYTNNKQLKDMSSNLADSHSAKRENFERLLLPRHPPVFDEWFRFTFPEPYAWYRARTSYIRTTAVMSMVGYMLGLGDRHGENILFDTVSGETVHVDFNCIFNKGESFAWPERVPFRLTHNMVAAMGPLGVEGMFRRSCEITLRVLRAQSETLMSVLRPFVYDPMVTWRSTSTRPSARKESVETTNELAVKNLEDIEGRVQGMMRVKGNQCSSMALSVEGQANNLILEATDIDNLCEMYIGWGPFM</sequence>
<keyword evidence="11" id="KW-0539">Nucleus</keyword>
<comment type="similarity">
    <text evidence="2">Belongs to the PI3/PI4-kinase family. ATM subfamily.</text>
</comment>
<dbReference type="Pfam" id="PF08064">
    <property type="entry name" value="UME"/>
    <property type="match status" value="1"/>
</dbReference>
<reference evidence="17" key="2">
    <citation type="submission" date="2017-10" db="EMBL/GenBank/DDBJ databases">
        <title>High Expression of DNA Repair Genes in Long-Lived Termite King.</title>
        <authorList>
            <person name="Tasaki E."/>
            <person name="Mitaka Y."/>
            <person name="Nozaki T."/>
            <person name="Kobayashi K."/>
            <person name="Matsuura K."/>
            <person name="Iuchi Y."/>
        </authorList>
    </citation>
    <scope>NUCLEOTIDE SEQUENCE</scope>
</reference>
<feature type="domain" description="FATC" evidence="16">
    <location>
        <begin position="1884"/>
        <end position="1916"/>
    </location>
</feature>
<dbReference type="SUPFAM" id="SSF48371">
    <property type="entry name" value="ARM repeat"/>
    <property type="match status" value="1"/>
</dbReference>
<dbReference type="PANTHER" id="PTHR11139">
    <property type="entry name" value="ATAXIA TELANGIECTASIA MUTATED ATM -RELATED"/>
    <property type="match status" value="1"/>
</dbReference>
<keyword evidence="13" id="KW-0175">Coiled coil</keyword>
<dbReference type="InterPro" id="IPR036940">
    <property type="entry name" value="PI3/4_kinase_cat_sf"/>
</dbReference>
<feature type="domain" description="PI3K/PI4K catalytic" evidence="14">
    <location>
        <begin position="1569"/>
        <end position="1878"/>
    </location>
</feature>
<dbReference type="PROSITE" id="PS51189">
    <property type="entry name" value="FAT"/>
    <property type="match status" value="1"/>
</dbReference>
<evidence type="ECO:0000313" key="17">
    <source>
        <dbReference type="EMBL" id="BBA93726.1"/>
    </source>
</evidence>
<evidence type="ECO:0000256" key="2">
    <source>
        <dbReference type="ARBA" id="ARBA00010769"/>
    </source>
</evidence>
<dbReference type="CDD" id="cd00892">
    <property type="entry name" value="PIKKc_ATR"/>
    <property type="match status" value="1"/>
</dbReference>
<keyword evidence="4" id="KW-0723">Serine/threonine-protein kinase</keyword>
<keyword evidence="6" id="KW-0547">Nucleotide-binding</keyword>
<evidence type="ECO:0000256" key="6">
    <source>
        <dbReference type="ARBA" id="ARBA00022741"/>
    </source>
</evidence>
<dbReference type="InterPro" id="IPR003151">
    <property type="entry name" value="PIK-rel_kinase_FAT"/>
</dbReference>
<dbReference type="InterPro" id="IPR016024">
    <property type="entry name" value="ARM-type_fold"/>
</dbReference>
<dbReference type="Pfam" id="PF00454">
    <property type="entry name" value="PI3_PI4_kinase"/>
    <property type="match status" value="1"/>
</dbReference>
<keyword evidence="7" id="KW-0227">DNA damage</keyword>
<dbReference type="PROSITE" id="PS51190">
    <property type="entry name" value="FATC"/>
    <property type="match status" value="1"/>
</dbReference>
<evidence type="ECO:0000256" key="12">
    <source>
        <dbReference type="ARBA" id="ARBA00024420"/>
    </source>
</evidence>
<dbReference type="GO" id="GO:0000723">
    <property type="term" value="P:telomere maintenance"/>
    <property type="evidence" value="ECO:0007669"/>
    <property type="project" value="TreeGrafter"/>
</dbReference>
<dbReference type="SMART" id="SM01343">
    <property type="entry name" value="FATC"/>
    <property type="match status" value="1"/>
</dbReference>
<evidence type="ECO:0000256" key="10">
    <source>
        <dbReference type="ARBA" id="ARBA00023204"/>
    </source>
</evidence>
<reference evidence="17" key="1">
    <citation type="journal article" date="2016" name="PLoS ONE">
        <title>Caste-Specific and Sex-Specific Expression of Chemoreceptor Genes in a Termite.</title>
        <authorList>
            <person name="Mitaka Y."/>
            <person name="Kobayashi K."/>
            <person name="Mikheyev A."/>
            <person name="Tin M.M.Y."/>
            <person name="Watanabe Y."/>
            <person name="Matsuura K."/>
        </authorList>
    </citation>
    <scope>NUCLEOTIDE SEQUENCE</scope>
</reference>
<dbReference type="GO" id="GO:0005634">
    <property type="term" value="C:nucleus"/>
    <property type="evidence" value="ECO:0007669"/>
    <property type="project" value="UniProtKB-SubCell"/>
</dbReference>
<dbReference type="Pfam" id="PF02259">
    <property type="entry name" value="FAT"/>
    <property type="match status" value="1"/>
</dbReference>
<dbReference type="GO" id="GO:0000077">
    <property type="term" value="P:DNA damage checkpoint signaling"/>
    <property type="evidence" value="ECO:0007669"/>
    <property type="project" value="TreeGrafter"/>
</dbReference>
<evidence type="ECO:0000256" key="11">
    <source>
        <dbReference type="ARBA" id="ARBA00023242"/>
    </source>
</evidence>
<keyword evidence="10" id="KW-0234">DNA repair</keyword>
<dbReference type="Gene3D" id="1.10.1070.11">
    <property type="entry name" value="Phosphatidylinositol 3-/4-kinase, catalytic domain"/>
    <property type="match status" value="1"/>
</dbReference>
<dbReference type="GO" id="GO:0005524">
    <property type="term" value="F:ATP binding"/>
    <property type="evidence" value="ECO:0007669"/>
    <property type="project" value="UniProtKB-KW"/>
</dbReference>
<evidence type="ECO:0000256" key="8">
    <source>
        <dbReference type="ARBA" id="ARBA00022777"/>
    </source>
</evidence>
<evidence type="ECO:0000256" key="13">
    <source>
        <dbReference type="SAM" id="Coils"/>
    </source>
</evidence>
<evidence type="ECO:0000259" key="14">
    <source>
        <dbReference type="PROSITE" id="PS50290"/>
    </source>
</evidence>
<dbReference type="GO" id="GO:0005694">
    <property type="term" value="C:chromosome"/>
    <property type="evidence" value="ECO:0007669"/>
    <property type="project" value="TreeGrafter"/>
</dbReference>
<dbReference type="PANTHER" id="PTHR11139:SF69">
    <property type="entry name" value="SERINE_THREONINE-PROTEIN KINASE ATR"/>
    <property type="match status" value="1"/>
</dbReference>
<dbReference type="Gene3D" id="1.25.40.10">
    <property type="entry name" value="Tetratricopeptide repeat domain"/>
    <property type="match status" value="1"/>
</dbReference>
<dbReference type="SUPFAM" id="SSF56112">
    <property type="entry name" value="Protein kinase-like (PK-like)"/>
    <property type="match status" value="1"/>
</dbReference>
<keyword evidence="5" id="KW-0808">Transferase</keyword>
<dbReference type="InterPro" id="IPR012993">
    <property type="entry name" value="UME"/>
</dbReference>
<accession>A0A2Z5TRJ4</accession>
<dbReference type="PROSITE" id="PS00916">
    <property type="entry name" value="PI3_4_KINASE_2"/>
    <property type="match status" value="1"/>
</dbReference>
<evidence type="ECO:0000256" key="4">
    <source>
        <dbReference type="ARBA" id="ARBA00022527"/>
    </source>
</evidence>
<dbReference type="Pfam" id="PF25030">
    <property type="entry name" value="M-HEAT_ATR"/>
    <property type="match status" value="1"/>
</dbReference>
<evidence type="ECO:0000259" key="15">
    <source>
        <dbReference type="PROSITE" id="PS51189"/>
    </source>
</evidence>
<dbReference type="InterPro" id="IPR057564">
    <property type="entry name" value="HEAT_ATR"/>
</dbReference>
<organism evidence="17">
    <name type="scientific">Reticulitermes speratus</name>
    <dbReference type="NCBI Taxonomy" id="60591"/>
    <lineage>
        <taxon>Eukaryota</taxon>
        <taxon>Metazoa</taxon>
        <taxon>Ecdysozoa</taxon>
        <taxon>Arthropoda</taxon>
        <taxon>Hexapoda</taxon>
        <taxon>Insecta</taxon>
        <taxon>Pterygota</taxon>
        <taxon>Neoptera</taxon>
        <taxon>Polyneoptera</taxon>
        <taxon>Dictyoptera</taxon>
        <taxon>Blattodea</taxon>
        <taxon>Blattoidea</taxon>
        <taxon>Termitoidae</taxon>
        <taxon>Rhinotermitidae</taxon>
        <taxon>Reticulitermes</taxon>
        <taxon>Frontotermes</taxon>
    </lineage>
</organism>
<evidence type="ECO:0000256" key="9">
    <source>
        <dbReference type="ARBA" id="ARBA00022840"/>
    </source>
</evidence>
<dbReference type="InterPro" id="IPR003152">
    <property type="entry name" value="FATC_dom"/>
</dbReference>
<dbReference type="PROSITE" id="PS50290">
    <property type="entry name" value="PI3_4_KINASE_3"/>
    <property type="match status" value="1"/>
</dbReference>
<dbReference type="InterPro" id="IPR011009">
    <property type="entry name" value="Kinase-like_dom_sf"/>
</dbReference>
<dbReference type="InterPro" id="IPR014009">
    <property type="entry name" value="PIK_FAT"/>
</dbReference>
<dbReference type="Pfam" id="PF23593">
    <property type="entry name" value="HEAT_ATR"/>
    <property type="match status" value="1"/>
</dbReference>
<evidence type="ECO:0000256" key="3">
    <source>
        <dbReference type="ARBA" id="ARBA00012513"/>
    </source>
</evidence>
<dbReference type="EC" id="2.7.11.1" evidence="3"/>
<dbReference type="InterPro" id="IPR050517">
    <property type="entry name" value="DDR_Repair_Kinase"/>
</dbReference>
<proteinExistence type="evidence at transcript level"/>
<feature type="domain" description="FAT" evidence="15">
    <location>
        <begin position="883"/>
        <end position="1461"/>
    </location>
</feature>
<dbReference type="EMBL" id="FX985839">
    <property type="protein sequence ID" value="BBA93726.1"/>
    <property type="molecule type" value="mRNA"/>
</dbReference>
<feature type="coiled-coil region" evidence="13">
    <location>
        <begin position="1371"/>
        <end position="1408"/>
    </location>
</feature>
<name>A0A2Z5TRJ4_9NEOP</name>
<dbReference type="InterPro" id="IPR000403">
    <property type="entry name" value="PI3/4_kinase_cat_dom"/>
</dbReference>
<evidence type="ECO:0000259" key="16">
    <source>
        <dbReference type="PROSITE" id="PS51190"/>
    </source>
</evidence>
<dbReference type="Pfam" id="PF02260">
    <property type="entry name" value="FATC"/>
    <property type="match status" value="1"/>
</dbReference>
<protein>
    <recommendedName>
        <fullName evidence="12">Serine/threonine-protein kinase ATR</fullName>
        <ecNumber evidence="3">2.7.11.1</ecNumber>
    </recommendedName>
</protein>
<comment type="subcellular location">
    <subcellularLocation>
        <location evidence="1">Nucleus</location>
    </subcellularLocation>
</comment>
<gene>
    <name evidence="17" type="primary">RsATR</name>
</gene>
<evidence type="ECO:0000256" key="1">
    <source>
        <dbReference type="ARBA" id="ARBA00004123"/>
    </source>
</evidence>
<dbReference type="Gene3D" id="3.30.1010.10">
    <property type="entry name" value="Phosphatidylinositol 3-kinase Catalytic Subunit, Chain A, domain 4"/>
    <property type="match status" value="1"/>
</dbReference>
<evidence type="ECO:0000256" key="5">
    <source>
        <dbReference type="ARBA" id="ARBA00022679"/>
    </source>
</evidence>
<keyword evidence="9" id="KW-0067">ATP-binding</keyword>
<dbReference type="SMART" id="SM00802">
    <property type="entry name" value="UME"/>
    <property type="match status" value="1"/>
</dbReference>
<dbReference type="InterPro" id="IPR018936">
    <property type="entry name" value="PI3/4_kinase_CS"/>
</dbReference>
<dbReference type="GO" id="GO:0006281">
    <property type="term" value="P:DNA repair"/>
    <property type="evidence" value="ECO:0007669"/>
    <property type="project" value="UniProtKB-KW"/>
</dbReference>
<dbReference type="SUPFAM" id="SSF48452">
    <property type="entry name" value="TPR-like"/>
    <property type="match status" value="1"/>
</dbReference>
<evidence type="ECO:0000256" key="7">
    <source>
        <dbReference type="ARBA" id="ARBA00022763"/>
    </source>
</evidence>
<dbReference type="InterPro" id="IPR011990">
    <property type="entry name" value="TPR-like_helical_dom_sf"/>
</dbReference>
<dbReference type="InterPro" id="IPR056802">
    <property type="entry name" value="ATR-like_M-HEAT"/>
</dbReference>